<feature type="region of interest" description="Disordered" evidence="1">
    <location>
        <begin position="166"/>
        <end position="190"/>
    </location>
</feature>
<protein>
    <submittedName>
        <fullName evidence="3">Protein deltex</fullName>
    </submittedName>
</protein>
<name>A0A194PXC9_PAPXU</name>
<dbReference type="GO" id="GO:0008270">
    <property type="term" value="F:zinc ion binding"/>
    <property type="evidence" value="ECO:0007669"/>
    <property type="project" value="InterPro"/>
</dbReference>
<evidence type="ECO:0000313" key="3">
    <source>
        <dbReference type="EMBL" id="KPI95800.1"/>
    </source>
</evidence>
<dbReference type="Gene3D" id="3.30.720.50">
    <property type="match status" value="2"/>
</dbReference>
<gene>
    <name evidence="3" type="ORF">RR46_11513</name>
</gene>
<feature type="domain" description="WWE" evidence="2">
    <location>
        <begin position="1"/>
        <end position="79"/>
    </location>
</feature>
<evidence type="ECO:0000313" key="4">
    <source>
        <dbReference type="Proteomes" id="UP000053268"/>
    </source>
</evidence>
<organism evidence="3 4">
    <name type="scientific">Papilio xuthus</name>
    <name type="common">Asian swallowtail butterfly</name>
    <dbReference type="NCBI Taxonomy" id="66420"/>
    <lineage>
        <taxon>Eukaryota</taxon>
        <taxon>Metazoa</taxon>
        <taxon>Ecdysozoa</taxon>
        <taxon>Arthropoda</taxon>
        <taxon>Hexapoda</taxon>
        <taxon>Insecta</taxon>
        <taxon>Pterygota</taxon>
        <taxon>Neoptera</taxon>
        <taxon>Endopterygota</taxon>
        <taxon>Lepidoptera</taxon>
        <taxon>Glossata</taxon>
        <taxon>Ditrysia</taxon>
        <taxon>Papilionoidea</taxon>
        <taxon>Papilionidae</taxon>
        <taxon>Papilioninae</taxon>
        <taxon>Papilio</taxon>
    </lineage>
</organism>
<dbReference type="SMART" id="SM00678">
    <property type="entry name" value="WWE"/>
    <property type="match status" value="1"/>
</dbReference>
<dbReference type="STRING" id="66420.A0A194PXC9"/>
<dbReference type="InterPro" id="IPR018123">
    <property type="entry name" value="WWE-dom_subgr"/>
</dbReference>
<dbReference type="PROSITE" id="PS50918">
    <property type="entry name" value="WWE"/>
    <property type="match status" value="1"/>
</dbReference>
<feature type="region of interest" description="Disordered" evidence="1">
    <location>
        <begin position="204"/>
        <end position="240"/>
    </location>
</feature>
<feature type="compositionally biased region" description="Basic and acidic residues" evidence="1">
    <location>
        <begin position="420"/>
        <end position="438"/>
    </location>
</feature>
<dbReference type="Pfam" id="PF02825">
    <property type="entry name" value="WWE"/>
    <property type="match status" value="1"/>
</dbReference>
<dbReference type="InterPro" id="IPR037197">
    <property type="entry name" value="WWE_dom_sf"/>
</dbReference>
<feature type="compositionally biased region" description="Basic and acidic residues" evidence="1">
    <location>
        <begin position="221"/>
        <end position="239"/>
    </location>
</feature>
<evidence type="ECO:0000256" key="1">
    <source>
        <dbReference type="SAM" id="MobiDB-lite"/>
    </source>
</evidence>
<sequence length="438" mass="47033">MSSVHCVVVWEWQCNGQWLPHSPGVARTLERAHAKKLTRVVLADADPALKGHYVNLLTLTQCSDAPEGGVAGAECAVRRACYSVQSPGGRGARWDWALVTDSARASRLHYEPLPMQVQCVLEEAWSQGLETVAFEGWVASLSRMTARARAAPPALRLLRRAAQPPYPLTPHSLRPRIPQQHTGSSVQSVQSINSVHSVTSAQSVPAIALHPGSQEQARTARGKEDRPGARSVSPRDRKPGLARQILHNLNIFSNNNHNNNSSKAAAAAAAAAAECSAEESRDECGSTRSGRRHSVDTVSTYLSHESKDSLQQAAVGELLNCSAGSDDVFEAPPPRTPAPLQPLALALALAAPAPHAPHATHADLLVAHDTYVSEEAEASDRDSESDSDSEFEQVSEAQARADAEAEAEAEAARWGWPERGAPHCEPHDELRDSEVMTS</sequence>
<keyword evidence="4" id="KW-1185">Reference proteome</keyword>
<dbReference type="EMBL" id="KQ459595">
    <property type="protein sequence ID" value="KPI95800.1"/>
    <property type="molecule type" value="Genomic_DNA"/>
</dbReference>
<feature type="region of interest" description="Disordered" evidence="1">
    <location>
        <begin position="373"/>
        <end position="438"/>
    </location>
</feature>
<reference evidence="3 4" key="1">
    <citation type="journal article" date="2015" name="Nat. Commun.">
        <title>Outbred genome sequencing and CRISPR/Cas9 gene editing in butterflies.</title>
        <authorList>
            <person name="Li X."/>
            <person name="Fan D."/>
            <person name="Zhang W."/>
            <person name="Liu G."/>
            <person name="Zhang L."/>
            <person name="Zhao L."/>
            <person name="Fang X."/>
            <person name="Chen L."/>
            <person name="Dong Y."/>
            <person name="Chen Y."/>
            <person name="Ding Y."/>
            <person name="Zhao R."/>
            <person name="Feng M."/>
            <person name="Zhu Y."/>
            <person name="Feng Y."/>
            <person name="Jiang X."/>
            <person name="Zhu D."/>
            <person name="Xiang H."/>
            <person name="Feng X."/>
            <person name="Li S."/>
            <person name="Wang J."/>
            <person name="Zhang G."/>
            <person name="Kronforst M.R."/>
            <person name="Wang W."/>
        </authorList>
    </citation>
    <scope>NUCLEOTIDE SEQUENCE [LARGE SCALE GENOMIC DNA]</scope>
    <source>
        <strain evidence="3">Ya'a_city_454_Px</strain>
        <tissue evidence="3">Whole body</tissue>
    </source>
</reference>
<dbReference type="InterPro" id="IPR004170">
    <property type="entry name" value="WWE_dom"/>
</dbReference>
<dbReference type="Proteomes" id="UP000053268">
    <property type="component" value="Unassembled WGS sequence"/>
</dbReference>
<evidence type="ECO:0000259" key="2">
    <source>
        <dbReference type="PROSITE" id="PS50918"/>
    </source>
</evidence>
<dbReference type="AlphaFoldDB" id="A0A194PXC9"/>
<accession>A0A194PXC9</accession>
<dbReference type="SUPFAM" id="SSF117839">
    <property type="entry name" value="WWE domain"/>
    <property type="match status" value="1"/>
</dbReference>
<proteinExistence type="predicted"/>